<accession>Q0B6M0</accession>
<keyword evidence="1" id="KW-0408">Iron</keyword>
<dbReference type="Proteomes" id="UP000000662">
    <property type="component" value="Chromosome 2"/>
</dbReference>
<reference evidence="3" key="1">
    <citation type="submission" date="2006-08" db="EMBL/GenBank/DDBJ databases">
        <title>Complete sequence of Chromosome 2 of Burkholderia cepacia AMMD.</title>
        <authorList>
            <consortium name="US DOE Joint Genome Institute"/>
            <person name="Copeland A."/>
            <person name="Lucas S."/>
            <person name="Lapidus A."/>
            <person name="Barry K."/>
            <person name="Detter J.C."/>
            <person name="Glavina del Rio T."/>
            <person name="Hammon N."/>
            <person name="Israni S."/>
            <person name="Pitluck S."/>
            <person name="Bruce D."/>
            <person name="Chain P."/>
            <person name="Malfatti S."/>
            <person name="Shin M."/>
            <person name="Vergez L."/>
            <person name="Schmutz J."/>
            <person name="Larimer F."/>
            <person name="Land M."/>
            <person name="Hauser L."/>
            <person name="Kyrpides N."/>
            <person name="Kim E."/>
            <person name="Parke J."/>
            <person name="Coenye T."/>
            <person name="Konstantinidis K."/>
            <person name="Ramette A."/>
            <person name="Tiedje J."/>
            <person name="Richardson P."/>
        </authorList>
    </citation>
    <scope>NUCLEOTIDE SEQUENCE</scope>
    <source>
        <strain evidence="3">AMMD</strain>
    </source>
</reference>
<dbReference type="Pfam" id="PF09859">
    <property type="entry name" value="Oxygenase-NA"/>
    <property type="match status" value="1"/>
</dbReference>
<keyword evidence="1" id="KW-0479">Metal-binding</keyword>
<proteinExistence type="inferred from homology"/>
<evidence type="ECO:0000256" key="1">
    <source>
        <dbReference type="RuleBase" id="RU003682"/>
    </source>
</evidence>
<name>Q0B6M0_BURCM</name>
<dbReference type="eggNOG" id="COG3826">
    <property type="taxonomic scope" value="Bacteria"/>
</dbReference>
<dbReference type="AlphaFoldDB" id="Q0B6M0"/>
<keyword evidence="4" id="KW-1185">Reference proteome</keyword>
<dbReference type="EMBL" id="CP000441">
    <property type="protein sequence ID" value="ABI90203.1"/>
    <property type="molecule type" value="Genomic_DNA"/>
</dbReference>
<dbReference type="PROSITE" id="PS51471">
    <property type="entry name" value="FE2OG_OXY"/>
    <property type="match status" value="1"/>
</dbReference>
<evidence type="ECO:0000313" key="4">
    <source>
        <dbReference type="Proteomes" id="UP000000662"/>
    </source>
</evidence>
<dbReference type="GO" id="GO:0046872">
    <property type="term" value="F:metal ion binding"/>
    <property type="evidence" value="ECO:0007669"/>
    <property type="project" value="UniProtKB-KW"/>
</dbReference>
<keyword evidence="1" id="KW-0560">Oxidoreductase</keyword>
<gene>
    <name evidence="3" type="ordered locus">Bamb_4653</name>
</gene>
<dbReference type="InterPro" id="IPR018655">
    <property type="entry name" value="DUF2086"/>
</dbReference>
<feature type="domain" description="Fe2OG dioxygenase" evidence="2">
    <location>
        <begin position="149"/>
        <end position="262"/>
    </location>
</feature>
<dbReference type="KEGG" id="bam:Bamb_4653"/>
<dbReference type="InterPro" id="IPR005123">
    <property type="entry name" value="Oxoglu/Fe-dep_dioxygenase_dom"/>
</dbReference>
<organism evidence="3 4">
    <name type="scientific">Burkholderia ambifaria (strain ATCC BAA-244 / DSM 16087 / CCUG 44356 / LMG 19182 / AMMD)</name>
    <name type="common">Burkholderia cepacia (strain AMMD)</name>
    <dbReference type="NCBI Taxonomy" id="339670"/>
    <lineage>
        <taxon>Bacteria</taxon>
        <taxon>Pseudomonadati</taxon>
        <taxon>Pseudomonadota</taxon>
        <taxon>Betaproteobacteria</taxon>
        <taxon>Burkholderiales</taxon>
        <taxon>Burkholderiaceae</taxon>
        <taxon>Burkholderia</taxon>
        <taxon>Burkholderia cepacia complex</taxon>
    </lineage>
</organism>
<comment type="similarity">
    <text evidence="1">Belongs to the iron/ascorbate-dependent oxidoreductase family.</text>
</comment>
<dbReference type="GO" id="GO:0016491">
    <property type="term" value="F:oxidoreductase activity"/>
    <property type="evidence" value="ECO:0007669"/>
    <property type="project" value="UniProtKB-KW"/>
</dbReference>
<evidence type="ECO:0000313" key="3">
    <source>
        <dbReference type="EMBL" id="ABI90203.1"/>
    </source>
</evidence>
<sequence length="263" mass="29215">MPARLRIPIADERGTPVNIADLQPALASVDLVQRVSAVDWTAVGTELDRYGCARVPGLLCTDECTALASLYSRDALYRSRVVMARHGFGRGEYRYFAYPLPAVVDTLRTAIYPHLAPIANRWNQALGIDVRYPADHAAFLERCHAAGQTRPTPLILQYGPDDYNCLHQDLYGEHVFPLQVAILLSAPGRDFTGGEFVLTEQRPRMQSRAEVVPLTQGDAVIFAVHGRPVQGTRGVYRVNLRHGVSRIRTGHRHTVGIIFHDAQ</sequence>
<dbReference type="Gene3D" id="2.60.120.620">
    <property type="entry name" value="q2cbj1_9rhob like domain"/>
    <property type="match status" value="1"/>
</dbReference>
<protein>
    <recommendedName>
        <fullName evidence="2">Fe2OG dioxygenase domain-containing protein</fullName>
    </recommendedName>
</protein>
<evidence type="ECO:0000259" key="2">
    <source>
        <dbReference type="PROSITE" id="PS51471"/>
    </source>
</evidence>